<reference evidence="2" key="2">
    <citation type="submission" date="2023-05" db="EMBL/GenBank/DDBJ databases">
        <authorList>
            <consortium name="Lawrence Berkeley National Laboratory"/>
            <person name="Steindorff A."/>
            <person name="Hensen N."/>
            <person name="Bonometti L."/>
            <person name="Westerberg I."/>
            <person name="Brannstrom I.O."/>
            <person name="Guillou S."/>
            <person name="Cros-Aarteil S."/>
            <person name="Calhoun S."/>
            <person name="Haridas S."/>
            <person name="Kuo A."/>
            <person name="Mondo S."/>
            <person name="Pangilinan J."/>
            <person name="Riley R."/>
            <person name="Labutti K."/>
            <person name="Andreopoulos B."/>
            <person name="Lipzen A."/>
            <person name="Chen C."/>
            <person name="Yanf M."/>
            <person name="Daum C."/>
            <person name="Ng V."/>
            <person name="Clum A."/>
            <person name="Ohm R."/>
            <person name="Martin F."/>
            <person name="Silar P."/>
            <person name="Natvig D."/>
            <person name="Lalanne C."/>
            <person name="Gautier V."/>
            <person name="Ament-Velasquez S.L."/>
            <person name="Kruys A."/>
            <person name="Hutchinson M.I."/>
            <person name="Powell A.J."/>
            <person name="Barry K."/>
            <person name="Miller A.N."/>
            <person name="Grigoriev I.V."/>
            <person name="Debuchy R."/>
            <person name="Gladieux P."/>
            <person name="Thoren M.H."/>
            <person name="Johannesson H."/>
        </authorList>
    </citation>
    <scope>NUCLEOTIDE SEQUENCE</scope>
    <source>
        <strain evidence="2">PSN309</strain>
    </source>
</reference>
<sequence>MSSSLHTSGRGGAGNMTDSKSAPVIEDFQTPTLKSNVVTTGRGGSGNIATNLDEEEKRRRQDVTPIERGVSHGAHNTGRGGAGNVVLEDKPPSPTDNHNKLEKKATSSSVAGRSPSPKSDKPEGKQQSILDKAKNFFAGGKKDQQQ</sequence>
<feature type="compositionally biased region" description="Polar residues" evidence="1">
    <location>
        <begin position="29"/>
        <end position="39"/>
    </location>
</feature>
<protein>
    <submittedName>
        <fullName evidence="2">Uncharacterized protein</fullName>
    </submittedName>
</protein>
<feature type="compositionally biased region" description="Basic and acidic residues" evidence="1">
    <location>
        <begin position="87"/>
        <end position="105"/>
    </location>
</feature>
<feature type="region of interest" description="Disordered" evidence="1">
    <location>
        <begin position="1"/>
        <end position="146"/>
    </location>
</feature>
<evidence type="ECO:0000256" key="1">
    <source>
        <dbReference type="SAM" id="MobiDB-lite"/>
    </source>
</evidence>
<keyword evidence="3" id="KW-1185">Reference proteome</keyword>
<dbReference type="InterPro" id="IPR053203">
    <property type="entry name" value="Cisplatin_resist-associated"/>
</dbReference>
<accession>A0AAN6X3T1</accession>
<dbReference type="InterPro" id="IPR022024">
    <property type="entry name" value="DUF3602"/>
</dbReference>
<evidence type="ECO:0000313" key="3">
    <source>
        <dbReference type="Proteomes" id="UP001302126"/>
    </source>
</evidence>
<dbReference type="AlphaFoldDB" id="A0AAN6X3T1"/>
<dbReference type="Proteomes" id="UP001302126">
    <property type="component" value="Unassembled WGS sequence"/>
</dbReference>
<name>A0AAN6X3T1_9PEZI</name>
<reference evidence="2" key="1">
    <citation type="journal article" date="2023" name="Mol. Phylogenet. Evol.">
        <title>Genome-scale phylogeny and comparative genomics of the fungal order Sordariales.</title>
        <authorList>
            <person name="Hensen N."/>
            <person name="Bonometti L."/>
            <person name="Westerberg I."/>
            <person name="Brannstrom I.O."/>
            <person name="Guillou S."/>
            <person name="Cros-Aarteil S."/>
            <person name="Calhoun S."/>
            <person name="Haridas S."/>
            <person name="Kuo A."/>
            <person name="Mondo S."/>
            <person name="Pangilinan J."/>
            <person name="Riley R."/>
            <person name="LaButti K."/>
            <person name="Andreopoulos B."/>
            <person name="Lipzen A."/>
            <person name="Chen C."/>
            <person name="Yan M."/>
            <person name="Daum C."/>
            <person name="Ng V."/>
            <person name="Clum A."/>
            <person name="Steindorff A."/>
            <person name="Ohm R.A."/>
            <person name="Martin F."/>
            <person name="Silar P."/>
            <person name="Natvig D.O."/>
            <person name="Lalanne C."/>
            <person name="Gautier V."/>
            <person name="Ament-Velasquez S.L."/>
            <person name="Kruys A."/>
            <person name="Hutchinson M.I."/>
            <person name="Powell A.J."/>
            <person name="Barry K."/>
            <person name="Miller A.N."/>
            <person name="Grigoriev I.V."/>
            <person name="Debuchy R."/>
            <person name="Gladieux P."/>
            <person name="Hiltunen Thoren M."/>
            <person name="Johannesson H."/>
        </authorList>
    </citation>
    <scope>NUCLEOTIDE SEQUENCE</scope>
    <source>
        <strain evidence="2">PSN309</strain>
    </source>
</reference>
<dbReference type="PANTHER" id="PTHR34693:SF1">
    <property type="entry name" value="PROTEIN PAR32"/>
    <property type="match status" value="1"/>
</dbReference>
<proteinExistence type="predicted"/>
<comment type="caution">
    <text evidence="2">The sequence shown here is derived from an EMBL/GenBank/DDBJ whole genome shotgun (WGS) entry which is preliminary data.</text>
</comment>
<gene>
    <name evidence="2" type="ORF">QBC35DRAFT_109912</name>
</gene>
<dbReference type="Pfam" id="PF12223">
    <property type="entry name" value="DUF3602"/>
    <property type="match status" value="1"/>
</dbReference>
<evidence type="ECO:0000313" key="2">
    <source>
        <dbReference type="EMBL" id="KAK4193548.1"/>
    </source>
</evidence>
<dbReference type="EMBL" id="MU864351">
    <property type="protein sequence ID" value="KAK4193548.1"/>
    <property type="molecule type" value="Genomic_DNA"/>
</dbReference>
<dbReference type="PANTHER" id="PTHR34693">
    <property type="entry name" value="PROTEIN PAR32"/>
    <property type="match status" value="1"/>
</dbReference>
<organism evidence="2 3">
    <name type="scientific">Podospora australis</name>
    <dbReference type="NCBI Taxonomy" id="1536484"/>
    <lineage>
        <taxon>Eukaryota</taxon>
        <taxon>Fungi</taxon>
        <taxon>Dikarya</taxon>
        <taxon>Ascomycota</taxon>
        <taxon>Pezizomycotina</taxon>
        <taxon>Sordariomycetes</taxon>
        <taxon>Sordariomycetidae</taxon>
        <taxon>Sordariales</taxon>
        <taxon>Podosporaceae</taxon>
        <taxon>Podospora</taxon>
    </lineage>
</organism>